<dbReference type="EMBL" id="JAHMHS010000177">
    <property type="protein sequence ID" value="KAK1709974.1"/>
    <property type="molecule type" value="Genomic_DNA"/>
</dbReference>
<dbReference type="RefSeq" id="XP_060358670.1">
    <property type="nucleotide sequence ID" value="XM_060509527.1"/>
</dbReference>
<name>A0AAD8UDC1_GLOAC</name>
<accession>A0AAD8UDC1</accession>
<organism evidence="2 3">
    <name type="scientific">Glomerella acutata</name>
    <name type="common">Colletotrichum acutatum</name>
    <dbReference type="NCBI Taxonomy" id="27357"/>
    <lineage>
        <taxon>Eukaryota</taxon>
        <taxon>Fungi</taxon>
        <taxon>Dikarya</taxon>
        <taxon>Ascomycota</taxon>
        <taxon>Pezizomycotina</taxon>
        <taxon>Sordariomycetes</taxon>
        <taxon>Hypocreomycetidae</taxon>
        <taxon>Glomerellales</taxon>
        <taxon>Glomerellaceae</taxon>
        <taxon>Colletotrichum</taxon>
        <taxon>Colletotrichum acutatum species complex</taxon>
    </lineage>
</organism>
<feature type="chain" id="PRO_5041974121" description="Secreted protein" evidence="1">
    <location>
        <begin position="17"/>
        <end position="78"/>
    </location>
</feature>
<evidence type="ECO:0000313" key="3">
    <source>
        <dbReference type="Proteomes" id="UP001244207"/>
    </source>
</evidence>
<dbReference type="AlphaFoldDB" id="A0AAD8UDC1"/>
<dbReference type="GeneID" id="85393426"/>
<keyword evidence="3" id="KW-1185">Reference proteome</keyword>
<reference evidence="2" key="1">
    <citation type="submission" date="2021-12" db="EMBL/GenBank/DDBJ databases">
        <title>Comparative genomics, transcriptomics and evolutionary studies reveal genomic signatures of adaptation to plant cell wall in hemibiotrophic fungi.</title>
        <authorList>
            <consortium name="DOE Joint Genome Institute"/>
            <person name="Baroncelli R."/>
            <person name="Diaz J.F."/>
            <person name="Benocci T."/>
            <person name="Peng M."/>
            <person name="Battaglia E."/>
            <person name="Haridas S."/>
            <person name="Andreopoulos W."/>
            <person name="Labutti K."/>
            <person name="Pangilinan J."/>
            <person name="Floch G.L."/>
            <person name="Makela M.R."/>
            <person name="Henrissat B."/>
            <person name="Grigoriev I.V."/>
            <person name="Crouch J.A."/>
            <person name="De Vries R.P."/>
            <person name="Sukno S.A."/>
            <person name="Thon M.R."/>
        </authorList>
    </citation>
    <scope>NUCLEOTIDE SEQUENCE</scope>
    <source>
        <strain evidence="2">CBS 112980</strain>
    </source>
</reference>
<evidence type="ECO:0008006" key="4">
    <source>
        <dbReference type="Google" id="ProtNLM"/>
    </source>
</evidence>
<sequence length="78" mass="8949">MLILPWYLFSVNLLWSYLPCIPCPRPQMPLICKTPSLSPPNHFPFPLPRSGAPIQSTNKQTTPIYLSVTVRRSLLRRS</sequence>
<feature type="signal peptide" evidence="1">
    <location>
        <begin position="1"/>
        <end position="16"/>
    </location>
</feature>
<evidence type="ECO:0000313" key="2">
    <source>
        <dbReference type="EMBL" id="KAK1709974.1"/>
    </source>
</evidence>
<keyword evidence="1" id="KW-0732">Signal</keyword>
<evidence type="ECO:0000256" key="1">
    <source>
        <dbReference type="SAM" id="SignalP"/>
    </source>
</evidence>
<proteinExistence type="predicted"/>
<comment type="caution">
    <text evidence="2">The sequence shown here is derived from an EMBL/GenBank/DDBJ whole genome shotgun (WGS) entry which is preliminary data.</text>
</comment>
<dbReference type="Proteomes" id="UP001244207">
    <property type="component" value="Unassembled WGS sequence"/>
</dbReference>
<gene>
    <name evidence="2" type="ORF">BDZ83DRAFT_640993</name>
</gene>
<protein>
    <recommendedName>
        <fullName evidence="4">Secreted protein</fullName>
    </recommendedName>
</protein>